<evidence type="ECO:0000256" key="1">
    <source>
        <dbReference type="ARBA" id="ARBA00008136"/>
    </source>
</evidence>
<dbReference type="PANTHER" id="PTHR13604:SF0">
    <property type="entry name" value="ABASIC SITE PROCESSING PROTEIN HMCES"/>
    <property type="match status" value="1"/>
</dbReference>
<dbReference type="GO" id="GO:0008233">
    <property type="term" value="F:peptidase activity"/>
    <property type="evidence" value="ECO:0007669"/>
    <property type="project" value="UniProtKB-KW"/>
</dbReference>
<proteinExistence type="inferred from homology"/>
<sequence>MCGRFHVGEELIRRLENHFPNLSGKPAAGDVYPSREAAILFLSDGRGGTAKTVSARLMRWGYEMAPHTRLLINARAETIDSRPAFREDYALRRCVIPASGFYEWKRTGRESVKYEFTDPGEILFLAGIFRQEGDSGRFVVITTAANRSMIPVHDRMPVLMGAEEIGGWLRDPEVSRAILGRQPMELKAELAKDAWEQLSLFDMQR</sequence>
<dbReference type="Proteomes" id="UP000886723">
    <property type="component" value="Unassembled WGS sequence"/>
</dbReference>
<evidence type="ECO:0000313" key="10">
    <source>
        <dbReference type="Proteomes" id="UP000886723"/>
    </source>
</evidence>
<evidence type="ECO:0000256" key="7">
    <source>
        <dbReference type="ARBA" id="ARBA00023239"/>
    </source>
</evidence>
<gene>
    <name evidence="9" type="ORF">IAA63_09055</name>
</gene>
<evidence type="ECO:0000256" key="2">
    <source>
        <dbReference type="ARBA" id="ARBA00022670"/>
    </source>
</evidence>
<accession>A0A9D1NWC0</accession>
<dbReference type="PANTHER" id="PTHR13604">
    <property type="entry name" value="DC12-RELATED"/>
    <property type="match status" value="1"/>
</dbReference>
<keyword evidence="7" id="KW-0456">Lyase</keyword>
<dbReference type="Gene3D" id="3.90.1680.10">
    <property type="entry name" value="SOS response associated peptidase-like"/>
    <property type="match status" value="1"/>
</dbReference>
<keyword evidence="2 8" id="KW-0645">Protease</keyword>
<dbReference type="EC" id="3.4.-.-" evidence="8"/>
<dbReference type="SUPFAM" id="SSF143081">
    <property type="entry name" value="BB1717-like"/>
    <property type="match status" value="1"/>
</dbReference>
<dbReference type="EMBL" id="DVON01000190">
    <property type="protein sequence ID" value="HIV13269.1"/>
    <property type="molecule type" value="Genomic_DNA"/>
</dbReference>
<dbReference type="GO" id="GO:0006508">
    <property type="term" value="P:proteolysis"/>
    <property type="evidence" value="ECO:0007669"/>
    <property type="project" value="UniProtKB-KW"/>
</dbReference>
<evidence type="ECO:0000256" key="5">
    <source>
        <dbReference type="ARBA" id="ARBA00023124"/>
    </source>
</evidence>
<evidence type="ECO:0000256" key="3">
    <source>
        <dbReference type="ARBA" id="ARBA00022763"/>
    </source>
</evidence>
<evidence type="ECO:0000313" key="9">
    <source>
        <dbReference type="EMBL" id="HIV13269.1"/>
    </source>
</evidence>
<dbReference type="InterPro" id="IPR003738">
    <property type="entry name" value="SRAP"/>
</dbReference>
<comment type="caution">
    <text evidence="9">The sequence shown here is derived from an EMBL/GenBank/DDBJ whole genome shotgun (WGS) entry which is preliminary data.</text>
</comment>
<dbReference type="GO" id="GO:0003697">
    <property type="term" value="F:single-stranded DNA binding"/>
    <property type="evidence" value="ECO:0007669"/>
    <property type="project" value="InterPro"/>
</dbReference>
<comment type="similarity">
    <text evidence="1 8">Belongs to the SOS response-associated peptidase family.</text>
</comment>
<dbReference type="GO" id="GO:0016829">
    <property type="term" value="F:lyase activity"/>
    <property type="evidence" value="ECO:0007669"/>
    <property type="project" value="UniProtKB-KW"/>
</dbReference>
<dbReference type="Pfam" id="PF02586">
    <property type="entry name" value="SRAP"/>
    <property type="match status" value="1"/>
</dbReference>
<keyword evidence="6" id="KW-0238">DNA-binding</keyword>
<name>A0A9D1NWC0_9FIRM</name>
<dbReference type="AlphaFoldDB" id="A0A9D1NWC0"/>
<evidence type="ECO:0000256" key="4">
    <source>
        <dbReference type="ARBA" id="ARBA00022801"/>
    </source>
</evidence>
<evidence type="ECO:0000256" key="8">
    <source>
        <dbReference type="RuleBase" id="RU364100"/>
    </source>
</evidence>
<organism evidence="9 10">
    <name type="scientific">Candidatus Pullilachnospira stercoravium</name>
    <dbReference type="NCBI Taxonomy" id="2840913"/>
    <lineage>
        <taxon>Bacteria</taxon>
        <taxon>Bacillati</taxon>
        <taxon>Bacillota</taxon>
        <taxon>Clostridia</taxon>
        <taxon>Lachnospirales</taxon>
        <taxon>Lachnospiraceae</taxon>
        <taxon>Lachnospiraceae incertae sedis</taxon>
        <taxon>Candidatus Pullilachnospira</taxon>
    </lineage>
</organism>
<reference evidence="9" key="2">
    <citation type="journal article" date="2021" name="PeerJ">
        <title>Extensive microbial diversity within the chicken gut microbiome revealed by metagenomics and culture.</title>
        <authorList>
            <person name="Gilroy R."/>
            <person name="Ravi A."/>
            <person name="Getino M."/>
            <person name="Pursley I."/>
            <person name="Horton D.L."/>
            <person name="Alikhan N.F."/>
            <person name="Baker D."/>
            <person name="Gharbi K."/>
            <person name="Hall N."/>
            <person name="Watson M."/>
            <person name="Adriaenssens E.M."/>
            <person name="Foster-Nyarko E."/>
            <person name="Jarju S."/>
            <person name="Secka A."/>
            <person name="Antonio M."/>
            <person name="Oren A."/>
            <person name="Chaudhuri R.R."/>
            <person name="La Ragione R."/>
            <person name="Hildebrand F."/>
            <person name="Pallen M.J."/>
        </authorList>
    </citation>
    <scope>NUCLEOTIDE SEQUENCE</scope>
    <source>
        <strain evidence="9">ChiBcec2-4451</strain>
    </source>
</reference>
<protein>
    <recommendedName>
        <fullName evidence="8">Abasic site processing protein</fullName>
        <ecNumber evidence="8">3.4.-.-</ecNumber>
    </recommendedName>
</protein>
<evidence type="ECO:0000256" key="6">
    <source>
        <dbReference type="ARBA" id="ARBA00023125"/>
    </source>
</evidence>
<keyword evidence="3" id="KW-0227">DNA damage</keyword>
<keyword evidence="5" id="KW-0190">Covalent protein-DNA linkage</keyword>
<reference evidence="9" key="1">
    <citation type="submission" date="2020-10" db="EMBL/GenBank/DDBJ databases">
        <authorList>
            <person name="Gilroy R."/>
        </authorList>
    </citation>
    <scope>NUCLEOTIDE SEQUENCE</scope>
    <source>
        <strain evidence="9">ChiBcec2-4451</strain>
    </source>
</reference>
<dbReference type="InterPro" id="IPR036590">
    <property type="entry name" value="SRAP-like"/>
</dbReference>
<dbReference type="GO" id="GO:0106300">
    <property type="term" value="P:protein-DNA covalent cross-linking repair"/>
    <property type="evidence" value="ECO:0007669"/>
    <property type="project" value="InterPro"/>
</dbReference>
<keyword evidence="4 8" id="KW-0378">Hydrolase</keyword>